<evidence type="ECO:0000259" key="2">
    <source>
        <dbReference type="SMART" id="SM00722"/>
    </source>
</evidence>
<dbReference type="InterPro" id="IPR006626">
    <property type="entry name" value="PbH1"/>
</dbReference>
<dbReference type="Pfam" id="PF05048">
    <property type="entry name" value="NosD"/>
    <property type="match status" value="1"/>
</dbReference>
<dbReference type="SUPFAM" id="SSF51126">
    <property type="entry name" value="Pectin lyase-like"/>
    <property type="match status" value="1"/>
</dbReference>
<evidence type="ECO:0000313" key="3">
    <source>
        <dbReference type="EMBL" id="MCH4292759.1"/>
    </source>
</evidence>
<dbReference type="Proteomes" id="UP001297581">
    <property type="component" value="Unassembled WGS sequence"/>
</dbReference>
<feature type="domain" description="Carbohydrate-binding/sugar hydrolysis" evidence="2">
    <location>
        <begin position="225"/>
        <end position="380"/>
    </location>
</feature>
<evidence type="ECO:0000313" key="4">
    <source>
        <dbReference type="Proteomes" id="UP001297581"/>
    </source>
</evidence>
<dbReference type="InterPro" id="IPR026464">
    <property type="entry name" value="NosD_copper_fam"/>
</dbReference>
<dbReference type="InterPro" id="IPR012334">
    <property type="entry name" value="Pectin_lyas_fold"/>
</dbReference>
<organism evidence="3 4">
    <name type="scientific">Shewanella zhuhaiensis</name>
    <dbReference type="NCBI Taxonomy" id="2919576"/>
    <lineage>
        <taxon>Bacteria</taxon>
        <taxon>Pseudomonadati</taxon>
        <taxon>Pseudomonadota</taxon>
        <taxon>Gammaproteobacteria</taxon>
        <taxon>Alteromonadales</taxon>
        <taxon>Shewanellaceae</taxon>
        <taxon>Shewanella</taxon>
    </lineage>
</organism>
<name>A0AAJ1EW91_9GAMM</name>
<dbReference type="SMART" id="SM00710">
    <property type="entry name" value="PbH1"/>
    <property type="match status" value="6"/>
</dbReference>
<comment type="caution">
    <text evidence="3">The sequence shown here is derived from an EMBL/GenBank/DDBJ whole genome shotgun (WGS) entry which is preliminary data.</text>
</comment>
<dbReference type="AlphaFoldDB" id="A0AAJ1EW91"/>
<dbReference type="RefSeq" id="WP_240589423.1">
    <property type="nucleotide sequence ID" value="NZ_JAKUDL010000001.1"/>
</dbReference>
<dbReference type="SMART" id="SM00722">
    <property type="entry name" value="CASH"/>
    <property type="match status" value="2"/>
</dbReference>
<accession>A0AAJ1EW91</accession>
<keyword evidence="4" id="KW-1185">Reference proteome</keyword>
<dbReference type="InterPro" id="IPR006633">
    <property type="entry name" value="Carb-bd_sugar_hydrolysis-dom"/>
</dbReference>
<feature type="region of interest" description="Disordered" evidence="1">
    <location>
        <begin position="445"/>
        <end position="467"/>
    </location>
</feature>
<dbReference type="EMBL" id="JAKUDL010000001">
    <property type="protein sequence ID" value="MCH4292759.1"/>
    <property type="molecule type" value="Genomic_DNA"/>
</dbReference>
<dbReference type="NCBIfam" id="TIGR04247">
    <property type="entry name" value="NosD_copper_fam"/>
    <property type="match status" value="1"/>
</dbReference>
<reference evidence="3 4" key="1">
    <citation type="submission" date="2022-02" db="EMBL/GenBank/DDBJ databases">
        <title>The genome sequence of Shewanella sp. 3B26.</title>
        <authorList>
            <person name="Du J."/>
        </authorList>
    </citation>
    <scope>NUCLEOTIDE SEQUENCE [LARGE SCALE GENOMIC DNA]</scope>
    <source>
        <strain evidence="3 4">3B26</strain>
    </source>
</reference>
<protein>
    <submittedName>
        <fullName evidence="3">Nitrous oxide reductase family maturation protein NosD</fullName>
    </submittedName>
</protein>
<dbReference type="InterPro" id="IPR007742">
    <property type="entry name" value="NosD_dom"/>
</dbReference>
<feature type="compositionally biased region" description="Polar residues" evidence="1">
    <location>
        <begin position="445"/>
        <end position="459"/>
    </location>
</feature>
<sequence length="467" mass="50066">MATRQGGLLALGLSLSFGLLLPYYLSADERASGIPTATPASFRAMLAQKPATLLLDEGRYACGDTIDFPIELIAQTPGKVLFDCGGVGSGLIIAAADVTLDGIHFRDVGGSQLSRDAAVQVLPGAHRVTLANLNIEGPGFGVHAEHADFLEVHHSRIRGDASLHLLDRGDGIHLKGGKGARIAHNRIEAVRDGIYLESTQGSELIANHMNSLQYAVHTMYSRGERISSNRAEDVLGGYALMSSQALQLVENAVHNAVDFGVLLNVTEDTHVRGNLVKGSKAQAETSLGASMDIFSVGKGLFIYDAKKNLIENNHFIDGDVGVAIAMGAEANRFHGNVIAGNGEELRYTGTVAMNWSEQGRGNFWGGHSGLDLDGNGIGDAPYRPNDRFDRLFLIYPEARRLMQSPLVMLLKSMSEALALERGEGVTDPYPLMSAPPLTLHAQVQAQVQNDDEQPPSSLPATEYRHAD</sequence>
<dbReference type="InterPro" id="IPR011050">
    <property type="entry name" value="Pectin_lyase_fold/virulence"/>
</dbReference>
<proteinExistence type="predicted"/>
<evidence type="ECO:0000256" key="1">
    <source>
        <dbReference type="SAM" id="MobiDB-lite"/>
    </source>
</evidence>
<feature type="domain" description="Carbohydrate-binding/sugar hydrolysis" evidence="2">
    <location>
        <begin position="60"/>
        <end position="197"/>
    </location>
</feature>
<gene>
    <name evidence="3" type="primary">nosD</name>
    <name evidence="3" type="ORF">MJ923_00405</name>
</gene>
<dbReference type="Gene3D" id="2.160.20.10">
    <property type="entry name" value="Single-stranded right-handed beta-helix, Pectin lyase-like"/>
    <property type="match status" value="1"/>
</dbReference>